<dbReference type="InterPro" id="IPR029026">
    <property type="entry name" value="tRNA_m1G_MTases_N"/>
</dbReference>
<evidence type="ECO:0000256" key="5">
    <source>
        <dbReference type="ARBA" id="ARBA00022552"/>
    </source>
</evidence>
<evidence type="ECO:0000259" key="12">
    <source>
        <dbReference type="Pfam" id="PF20260"/>
    </source>
</evidence>
<sequence>MQTLGPLRPRFTELLKLPWLTKPFNLRAFSSTPPADYSNQSRGGLPRFFSETLPSSKGGVIRVQGDEFWHMTKVLRLKTDDRIELFNGKGGLVEGCIQNIDRTAIDFVALEEPKLVLPQSPQWHVFAAFGSLKGGRADWLVEKCTELGATSVTPLLTERSSAIADNRVERLQRVILAAAKQCQRLHEMKLNHPMKIDNLVPVVAKSKLSFIAIAEATPLVGALTSTRTESSGLIIVGPEGDFTVKEVNMIIEAGSTAVGLGPHRLRVETATIAILATLMLWSDSQQITNP</sequence>
<comment type="catalytic activity">
    <reaction evidence="10">
        <text>uridine(1498) in 16S rRNA + S-adenosyl-L-methionine = N(3)-methyluridine(1498) in 16S rRNA + S-adenosyl-L-homocysteine + H(+)</text>
        <dbReference type="Rhea" id="RHEA:42920"/>
        <dbReference type="Rhea" id="RHEA-COMP:10283"/>
        <dbReference type="Rhea" id="RHEA-COMP:10284"/>
        <dbReference type="ChEBI" id="CHEBI:15378"/>
        <dbReference type="ChEBI" id="CHEBI:57856"/>
        <dbReference type="ChEBI" id="CHEBI:59789"/>
        <dbReference type="ChEBI" id="CHEBI:65315"/>
        <dbReference type="ChEBI" id="CHEBI:74502"/>
        <dbReference type="EC" id="2.1.1.193"/>
    </reaction>
</comment>
<dbReference type="SUPFAM" id="SSF75217">
    <property type="entry name" value="alpha/beta knot"/>
    <property type="match status" value="1"/>
</dbReference>
<dbReference type="RefSeq" id="XP_021285005.1">
    <property type="nucleotide sequence ID" value="XM_021429330.1"/>
</dbReference>
<evidence type="ECO:0000256" key="3">
    <source>
        <dbReference type="ARBA" id="ARBA00012328"/>
    </source>
</evidence>
<evidence type="ECO:0000256" key="2">
    <source>
        <dbReference type="ARBA" id="ARBA00005528"/>
    </source>
</evidence>
<evidence type="ECO:0000313" key="14">
    <source>
        <dbReference type="RefSeq" id="XP_021285005.1"/>
    </source>
</evidence>
<dbReference type="InterPro" id="IPR029028">
    <property type="entry name" value="Alpha/beta_knot_MTases"/>
</dbReference>
<name>A0A6J1ADV1_9ROSI</name>
<dbReference type="EC" id="2.1.1.193" evidence="3"/>
<proteinExistence type="inferred from homology"/>
<dbReference type="CDD" id="cd18084">
    <property type="entry name" value="RsmE-like"/>
    <property type="match status" value="1"/>
</dbReference>
<evidence type="ECO:0000256" key="10">
    <source>
        <dbReference type="ARBA" id="ARBA00047944"/>
    </source>
</evidence>
<evidence type="ECO:0000313" key="13">
    <source>
        <dbReference type="Proteomes" id="UP000504621"/>
    </source>
</evidence>
<evidence type="ECO:0000259" key="11">
    <source>
        <dbReference type="Pfam" id="PF04452"/>
    </source>
</evidence>
<evidence type="ECO:0000256" key="1">
    <source>
        <dbReference type="ARBA" id="ARBA00004496"/>
    </source>
</evidence>
<dbReference type="OrthoDB" id="3465at2759"/>
<feature type="domain" description="Ribosomal RNA small subunit methyltransferase E PUA-like" evidence="12">
    <location>
        <begin position="64"/>
        <end position="108"/>
    </location>
</feature>
<evidence type="ECO:0000313" key="15">
    <source>
        <dbReference type="RefSeq" id="XP_021285014.1"/>
    </source>
</evidence>
<organism evidence="13 14">
    <name type="scientific">Herrania umbratica</name>
    <dbReference type="NCBI Taxonomy" id="108875"/>
    <lineage>
        <taxon>Eukaryota</taxon>
        <taxon>Viridiplantae</taxon>
        <taxon>Streptophyta</taxon>
        <taxon>Embryophyta</taxon>
        <taxon>Tracheophyta</taxon>
        <taxon>Spermatophyta</taxon>
        <taxon>Magnoliopsida</taxon>
        <taxon>eudicotyledons</taxon>
        <taxon>Gunneridae</taxon>
        <taxon>Pentapetalae</taxon>
        <taxon>rosids</taxon>
        <taxon>malvids</taxon>
        <taxon>Malvales</taxon>
        <taxon>Malvaceae</taxon>
        <taxon>Byttnerioideae</taxon>
        <taxon>Herrania</taxon>
    </lineage>
</organism>
<keyword evidence="8" id="KW-0949">S-adenosyl-L-methionine</keyword>
<evidence type="ECO:0000256" key="6">
    <source>
        <dbReference type="ARBA" id="ARBA00022603"/>
    </source>
</evidence>
<accession>A0A6J1ADV1</accession>
<dbReference type="InterPro" id="IPR046887">
    <property type="entry name" value="RsmE_PUA-like"/>
</dbReference>
<comment type="subcellular location">
    <subcellularLocation>
        <location evidence="1">Cytoplasm</location>
    </subcellularLocation>
</comment>
<keyword evidence="13" id="KW-1185">Reference proteome</keyword>
<dbReference type="Pfam" id="PF20260">
    <property type="entry name" value="PUA_4"/>
    <property type="match status" value="1"/>
</dbReference>
<dbReference type="SUPFAM" id="SSF88697">
    <property type="entry name" value="PUA domain-like"/>
    <property type="match status" value="1"/>
</dbReference>
<dbReference type="InterPro" id="IPR046886">
    <property type="entry name" value="RsmE_MTase_dom"/>
</dbReference>
<dbReference type="GO" id="GO:0005737">
    <property type="term" value="C:cytoplasm"/>
    <property type="evidence" value="ECO:0007669"/>
    <property type="project" value="UniProtKB-SubCell"/>
</dbReference>
<comment type="function">
    <text evidence="9">Specifically methylates the N3 position of the uracil ring of uridine 1498 (m3U1498) in 16S rRNA. Acts on the fully assembled 30S ribosomal subunit.</text>
</comment>
<dbReference type="InterPro" id="IPR006700">
    <property type="entry name" value="RsmE"/>
</dbReference>
<evidence type="ECO:0000256" key="8">
    <source>
        <dbReference type="ARBA" id="ARBA00022691"/>
    </source>
</evidence>
<dbReference type="FunFam" id="3.40.1280.10:FF:000018">
    <property type="entry name" value="uncharacterized protein LOC106771328 isoform X2"/>
    <property type="match status" value="1"/>
</dbReference>
<dbReference type="NCBIfam" id="TIGR00046">
    <property type="entry name" value="RsmE family RNA methyltransferase"/>
    <property type="match status" value="1"/>
</dbReference>
<evidence type="ECO:0000256" key="4">
    <source>
        <dbReference type="ARBA" id="ARBA00022490"/>
    </source>
</evidence>
<keyword evidence="5" id="KW-0698">rRNA processing</keyword>
<keyword evidence="6" id="KW-0489">Methyltransferase</keyword>
<dbReference type="GeneID" id="110417115"/>
<protein>
    <recommendedName>
        <fullName evidence="3">16S rRNA (uracil(1498)-N(3))-methyltransferase</fullName>
        <ecNumber evidence="3">2.1.1.193</ecNumber>
    </recommendedName>
</protein>
<dbReference type="PANTHER" id="PTHR30027:SF3">
    <property type="entry name" value="16S RRNA (URACIL(1498)-N(3))-METHYLTRANSFERASE"/>
    <property type="match status" value="1"/>
</dbReference>
<dbReference type="AlphaFoldDB" id="A0A6J1ADV1"/>
<feature type="domain" description="Ribosomal RNA small subunit methyltransferase E methyltransferase" evidence="11">
    <location>
        <begin position="120"/>
        <end position="278"/>
    </location>
</feature>
<keyword evidence="4" id="KW-0963">Cytoplasm</keyword>
<evidence type="ECO:0000256" key="7">
    <source>
        <dbReference type="ARBA" id="ARBA00022679"/>
    </source>
</evidence>
<gene>
    <name evidence="14 15" type="primary">LOC110417115</name>
</gene>
<dbReference type="InterPro" id="IPR015947">
    <property type="entry name" value="PUA-like_sf"/>
</dbReference>
<dbReference type="GO" id="GO:0070475">
    <property type="term" value="P:rRNA base methylation"/>
    <property type="evidence" value="ECO:0007669"/>
    <property type="project" value="TreeGrafter"/>
</dbReference>
<dbReference type="Gene3D" id="3.40.1280.10">
    <property type="match status" value="1"/>
</dbReference>
<dbReference type="RefSeq" id="XP_021285014.1">
    <property type="nucleotide sequence ID" value="XM_021429339.1"/>
</dbReference>
<evidence type="ECO:0000256" key="9">
    <source>
        <dbReference type="ARBA" id="ARBA00025699"/>
    </source>
</evidence>
<dbReference type="Proteomes" id="UP000504621">
    <property type="component" value="Unplaced"/>
</dbReference>
<reference evidence="14 15" key="1">
    <citation type="submission" date="2025-04" db="UniProtKB">
        <authorList>
            <consortium name="RefSeq"/>
        </authorList>
    </citation>
    <scope>IDENTIFICATION</scope>
    <source>
        <tissue evidence="14 15">Leaf</tissue>
    </source>
</reference>
<dbReference type="Pfam" id="PF04452">
    <property type="entry name" value="Methyltrans_RNA"/>
    <property type="match status" value="1"/>
</dbReference>
<keyword evidence="7" id="KW-0808">Transferase</keyword>
<comment type="similarity">
    <text evidence="2">Belongs to the RNA methyltransferase RsmE family.</text>
</comment>
<dbReference type="GO" id="GO:0070042">
    <property type="term" value="F:rRNA (uridine-N3-)-methyltransferase activity"/>
    <property type="evidence" value="ECO:0007669"/>
    <property type="project" value="TreeGrafter"/>
</dbReference>
<dbReference type="PANTHER" id="PTHR30027">
    <property type="entry name" value="RIBOSOMAL RNA SMALL SUBUNIT METHYLTRANSFERASE E"/>
    <property type="match status" value="1"/>
</dbReference>